<dbReference type="OrthoDB" id="6195837at2"/>
<name>A0A3N2E0D5_9GAMM</name>
<reference evidence="1 2" key="1">
    <citation type="submission" date="2018-11" db="EMBL/GenBank/DDBJ databases">
        <title>Genomic Encyclopedia of Type Strains, Phase IV (KMG-IV): sequencing the most valuable type-strain genomes for metagenomic binning, comparative biology and taxonomic classification.</title>
        <authorList>
            <person name="Goeker M."/>
        </authorList>
    </citation>
    <scope>NUCLEOTIDE SEQUENCE [LARGE SCALE GENOMIC DNA]</scope>
    <source>
        <strain evidence="1 2">DSM 100316</strain>
    </source>
</reference>
<evidence type="ECO:0000313" key="1">
    <source>
        <dbReference type="EMBL" id="ROS05571.1"/>
    </source>
</evidence>
<accession>A0A3N2E0D5</accession>
<dbReference type="Proteomes" id="UP000275394">
    <property type="component" value="Unassembled WGS sequence"/>
</dbReference>
<dbReference type="RefSeq" id="WP_123711468.1">
    <property type="nucleotide sequence ID" value="NZ_RKHR01000003.1"/>
</dbReference>
<protein>
    <submittedName>
        <fullName evidence="1">Uncharacterized protein</fullName>
    </submittedName>
</protein>
<sequence>MGKKKDPFAKQLKTVVSIEEAIDAIVEDYEAKKKVSPELRPAVFRSLFDPHSATTYHSEKVGRNVVIYGANKEHGGLKDGDYLLSPSDPNIVLASDCHGLSFNSTTKSTIDTLRFLAKFQPKNTRSRVAYWIDEDSPMIPSKLAFRVDQDNDTHYFLAVIEEMTVTQLIEKLRAFGQRMAIMDDLTLETFKA</sequence>
<keyword evidence="2" id="KW-1185">Reference proteome</keyword>
<comment type="caution">
    <text evidence="1">The sequence shown here is derived from an EMBL/GenBank/DDBJ whole genome shotgun (WGS) entry which is preliminary data.</text>
</comment>
<dbReference type="AlphaFoldDB" id="A0A3N2E0D5"/>
<evidence type="ECO:0000313" key="2">
    <source>
        <dbReference type="Proteomes" id="UP000275394"/>
    </source>
</evidence>
<gene>
    <name evidence="1" type="ORF">EDC56_1108</name>
</gene>
<dbReference type="EMBL" id="RKHR01000003">
    <property type="protein sequence ID" value="ROS05571.1"/>
    <property type="molecule type" value="Genomic_DNA"/>
</dbReference>
<organism evidence="1 2">
    <name type="scientific">Sinobacterium caligoides</name>
    <dbReference type="NCBI Taxonomy" id="933926"/>
    <lineage>
        <taxon>Bacteria</taxon>
        <taxon>Pseudomonadati</taxon>
        <taxon>Pseudomonadota</taxon>
        <taxon>Gammaproteobacteria</taxon>
        <taxon>Cellvibrionales</taxon>
        <taxon>Spongiibacteraceae</taxon>
        <taxon>Sinobacterium</taxon>
    </lineage>
</organism>
<proteinExistence type="predicted"/>